<sequence length="113" mass="12206">MVPRRGREHAAELYAFLMLVGASAVVRGSPASGEDDALPGFLLWLLGLSLLFFHHPLRPHARPPRAAGADPAVARLSRFFIFNSPSARAVPSRALRDQELTNRLLLPLCAAAG</sequence>
<accession>A0A6G1E706</accession>
<organism evidence="2 3">
    <name type="scientific">Oryza meyeriana var. granulata</name>
    <dbReference type="NCBI Taxonomy" id="110450"/>
    <lineage>
        <taxon>Eukaryota</taxon>
        <taxon>Viridiplantae</taxon>
        <taxon>Streptophyta</taxon>
        <taxon>Embryophyta</taxon>
        <taxon>Tracheophyta</taxon>
        <taxon>Spermatophyta</taxon>
        <taxon>Magnoliopsida</taxon>
        <taxon>Liliopsida</taxon>
        <taxon>Poales</taxon>
        <taxon>Poaceae</taxon>
        <taxon>BOP clade</taxon>
        <taxon>Oryzoideae</taxon>
        <taxon>Oryzeae</taxon>
        <taxon>Oryzinae</taxon>
        <taxon>Oryza</taxon>
        <taxon>Oryza meyeriana</taxon>
    </lineage>
</organism>
<evidence type="ECO:0000313" key="3">
    <source>
        <dbReference type="Proteomes" id="UP000479710"/>
    </source>
</evidence>
<name>A0A6G1E706_9ORYZ</name>
<dbReference type="EMBL" id="SPHZ02000005">
    <property type="protein sequence ID" value="KAF0920885.1"/>
    <property type="molecule type" value="Genomic_DNA"/>
</dbReference>
<reference evidence="2 3" key="1">
    <citation type="submission" date="2019-11" db="EMBL/GenBank/DDBJ databases">
        <title>Whole genome sequence of Oryza granulata.</title>
        <authorList>
            <person name="Li W."/>
        </authorList>
    </citation>
    <scope>NUCLEOTIDE SEQUENCE [LARGE SCALE GENOMIC DNA]</scope>
    <source>
        <strain evidence="3">cv. Menghai</strain>
        <tissue evidence="2">Leaf</tissue>
    </source>
</reference>
<protein>
    <submittedName>
        <fullName evidence="2">Uncharacterized protein</fullName>
    </submittedName>
</protein>
<evidence type="ECO:0000313" key="2">
    <source>
        <dbReference type="EMBL" id="KAF0920885.1"/>
    </source>
</evidence>
<comment type="caution">
    <text evidence="2">The sequence shown here is derived from an EMBL/GenBank/DDBJ whole genome shotgun (WGS) entry which is preliminary data.</text>
</comment>
<dbReference type="AlphaFoldDB" id="A0A6G1E706"/>
<keyword evidence="1" id="KW-1133">Transmembrane helix</keyword>
<proteinExistence type="predicted"/>
<gene>
    <name evidence="2" type="ORF">E2562_037563</name>
</gene>
<dbReference type="Proteomes" id="UP000479710">
    <property type="component" value="Unassembled WGS sequence"/>
</dbReference>
<feature type="transmembrane region" description="Helical" evidence="1">
    <location>
        <begin position="38"/>
        <end position="57"/>
    </location>
</feature>
<keyword evidence="1" id="KW-0812">Transmembrane</keyword>
<evidence type="ECO:0000256" key="1">
    <source>
        <dbReference type="SAM" id="Phobius"/>
    </source>
</evidence>
<keyword evidence="3" id="KW-1185">Reference proteome</keyword>
<keyword evidence="1" id="KW-0472">Membrane</keyword>